<feature type="transmembrane region" description="Helical" evidence="2">
    <location>
        <begin position="6"/>
        <end position="23"/>
    </location>
</feature>
<feature type="compositionally biased region" description="Polar residues" evidence="1">
    <location>
        <begin position="118"/>
        <end position="127"/>
    </location>
</feature>
<comment type="caution">
    <text evidence="3">The sequence shown here is derived from an EMBL/GenBank/DDBJ whole genome shotgun (WGS) entry which is preliminary data.</text>
</comment>
<dbReference type="InterPro" id="IPR019277">
    <property type="entry name" value="DUF2304"/>
</dbReference>
<proteinExistence type="predicted"/>
<dbReference type="RefSeq" id="WP_150895704.1">
    <property type="nucleotide sequence ID" value="NZ_VYUY01000022.1"/>
</dbReference>
<keyword evidence="2" id="KW-0812">Transmembrane</keyword>
<sequence length="134" mass="14404">MILNIAGLVFGFLVLGLIVALLLRRQLREKYATLWLVIGIALLLLAVFPGLLVWLSNTLGVAVPSNLLFALAIVLLVGVALHLSWELSHAEDEVRRVAEDVAILRAEMEELRAGMPSATGTPRSQGPTGDAPSE</sequence>
<protein>
    <submittedName>
        <fullName evidence="3">DUF2304 domain-containing protein</fullName>
    </submittedName>
</protein>
<evidence type="ECO:0000313" key="4">
    <source>
        <dbReference type="Proteomes" id="UP000326838"/>
    </source>
</evidence>
<organism evidence="3 4">
    <name type="scientific">Microbacterium caowuchunii</name>
    <dbReference type="NCBI Taxonomy" id="2614638"/>
    <lineage>
        <taxon>Bacteria</taxon>
        <taxon>Bacillati</taxon>
        <taxon>Actinomycetota</taxon>
        <taxon>Actinomycetes</taxon>
        <taxon>Micrococcales</taxon>
        <taxon>Microbacteriaceae</taxon>
        <taxon>Microbacterium</taxon>
    </lineage>
</organism>
<keyword evidence="2" id="KW-0472">Membrane</keyword>
<evidence type="ECO:0000313" key="3">
    <source>
        <dbReference type="EMBL" id="KAA9130139.1"/>
    </source>
</evidence>
<feature type="transmembrane region" description="Helical" evidence="2">
    <location>
        <begin position="35"/>
        <end position="55"/>
    </location>
</feature>
<keyword evidence="4" id="KW-1185">Reference proteome</keyword>
<dbReference type="AlphaFoldDB" id="A0A5N0T9Z5"/>
<name>A0A5N0T9Z5_9MICO</name>
<feature type="transmembrane region" description="Helical" evidence="2">
    <location>
        <begin position="67"/>
        <end position="85"/>
    </location>
</feature>
<evidence type="ECO:0000256" key="2">
    <source>
        <dbReference type="SAM" id="Phobius"/>
    </source>
</evidence>
<gene>
    <name evidence="3" type="ORF">F6B40_15800</name>
</gene>
<evidence type="ECO:0000256" key="1">
    <source>
        <dbReference type="SAM" id="MobiDB-lite"/>
    </source>
</evidence>
<dbReference type="EMBL" id="VYUY01000022">
    <property type="protein sequence ID" value="KAA9130139.1"/>
    <property type="molecule type" value="Genomic_DNA"/>
</dbReference>
<dbReference type="Proteomes" id="UP000326838">
    <property type="component" value="Unassembled WGS sequence"/>
</dbReference>
<dbReference type="Pfam" id="PF10066">
    <property type="entry name" value="DUF2304"/>
    <property type="match status" value="1"/>
</dbReference>
<accession>A0A5N0T9Z5</accession>
<feature type="region of interest" description="Disordered" evidence="1">
    <location>
        <begin position="112"/>
        <end position="134"/>
    </location>
</feature>
<reference evidence="4" key="1">
    <citation type="submission" date="2019-09" db="EMBL/GenBank/DDBJ databases">
        <title>Mumia zhuanghuii sp. nov. isolated from the intestinal contents of plateau pika (Ochotona curzoniae) in the Qinghai-Tibet plateau of China.</title>
        <authorList>
            <person name="Tian Z."/>
        </authorList>
    </citation>
    <scope>NUCLEOTIDE SEQUENCE [LARGE SCALE GENOMIC DNA]</scope>
    <source>
        <strain evidence="4">L-033</strain>
    </source>
</reference>
<keyword evidence="2" id="KW-1133">Transmembrane helix</keyword>